<dbReference type="InterPro" id="IPR043728">
    <property type="entry name" value="DUF5671"/>
</dbReference>
<feature type="transmembrane region" description="Helical" evidence="1">
    <location>
        <begin position="355"/>
        <end position="373"/>
    </location>
</feature>
<keyword evidence="1" id="KW-0812">Transmembrane</keyword>
<reference evidence="3 4" key="1">
    <citation type="submission" date="2016-09" db="EMBL/GenBank/DDBJ databases">
        <title>Complete genome sequence of microbes from the polar regions.</title>
        <authorList>
            <person name="Liao L."/>
            <person name="Chen B."/>
        </authorList>
    </citation>
    <scope>NUCLEOTIDE SEQUENCE [LARGE SCALE GENOMIC DNA]</scope>
    <source>
        <strain evidence="3 4">ZS314</strain>
    </source>
</reference>
<dbReference type="Proteomes" id="UP000464507">
    <property type="component" value="Chromosome"/>
</dbReference>
<feature type="transmembrane region" description="Helical" evidence="1">
    <location>
        <begin position="208"/>
        <end position="226"/>
    </location>
</feature>
<dbReference type="Pfam" id="PF18920">
    <property type="entry name" value="DUF5671"/>
    <property type="match status" value="3"/>
</dbReference>
<dbReference type="KEGG" id="mant:BHD05_15195"/>
<evidence type="ECO:0000313" key="3">
    <source>
        <dbReference type="EMBL" id="QHO71250.1"/>
    </source>
</evidence>
<feature type="transmembrane region" description="Helical" evidence="1">
    <location>
        <begin position="277"/>
        <end position="301"/>
    </location>
</feature>
<keyword evidence="1" id="KW-1133">Transmembrane helix</keyword>
<feature type="transmembrane region" description="Helical" evidence="1">
    <location>
        <begin position="22"/>
        <end position="44"/>
    </location>
</feature>
<accession>A0A7L5AKZ7</accession>
<feature type="domain" description="DUF5671" evidence="2">
    <location>
        <begin position="318"/>
        <end position="443"/>
    </location>
</feature>
<feature type="transmembrane region" description="Helical" evidence="1">
    <location>
        <begin position="437"/>
        <end position="454"/>
    </location>
</feature>
<keyword evidence="1" id="KW-0472">Membrane</keyword>
<evidence type="ECO:0000259" key="2">
    <source>
        <dbReference type="Pfam" id="PF18920"/>
    </source>
</evidence>
<feature type="transmembrane region" description="Helical" evidence="1">
    <location>
        <begin position="128"/>
        <end position="145"/>
    </location>
</feature>
<feature type="transmembrane region" description="Helical" evidence="1">
    <location>
        <begin position="322"/>
        <end position="343"/>
    </location>
</feature>
<protein>
    <recommendedName>
        <fullName evidence="2">DUF5671 domain-containing protein</fullName>
    </recommendedName>
</protein>
<organism evidence="3 4">
    <name type="scientific">Marisediminicola antarctica</name>
    <dbReference type="NCBI Taxonomy" id="674079"/>
    <lineage>
        <taxon>Bacteria</taxon>
        <taxon>Bacillati</taxon>
        <taxon>Actinomycetota</taxon>
        <taxon>Actinomycetes</taxon>
        <taxon>Micrococcales</taxon>
        <taxon>Microbacteriaceae</taxon>
        <taxon>Marisediminicola</taxon>
    </lineage>
</organism>
<feature type="domain" description="DUF5671" evidence="2">
    <location>
        <begin position="21"/>
        <end position="143"/>
    </location>
</feature>
<feature type="transmembrane region" description="Helical" evidence="1">
    <location>
        <begin position="95"/>
        <end position="116"/>
    </location>
</feature>
<keyword evidence="4" id="KW-1185">Reference proteome</keyword>
<feature type="transmembrane region" description="Helical" evidence="1">
    <location>
        <begin position="238"/>
        <end position="265"/>
    </location>
</feature>
<feature type="transmembrane region" description="Helical" evidence="1">
    <location>
        <begin position="166"/>
        <end position="188"/>
    </location>
</feature>
<proteinExistence type="predicted"/>
<dbReference type="EMBL" id="CP017146">
    <property type="protein sequence ID" value="QHO71250.1"/>
    <property type="molecule type" value="Genomic_DNA"/>
</dbReference>
<feature type="transmembrane region" description="Helical" evidence="1">
    <location>
        <begin position="64"/>
        <end position="83"/>
    </location>
</feature>
<name>A0A7L5AKZ7_9MICO</name>
<dbReference type="AlphaFoldDB" id="A0A7L5AKZ7"/>
<gene>
    <name evidence="3" type="ORF">BHD05_15195</name>
</gene>
<evidence type="ECO:0000313" key="4">
    <source>
        <dbReference type="Proteomes" id="UP000464507"/>
    </source>
</evidence>
<sequence length="544" mass="56085">MTAAVQGTPGIAGGAGRSVRRLIVFVLLFATVTIAAIGLGGLVGRVLDAGGELAVGDTAGLAQALAFTLIGGPLALVLWWFLWRGFTDPTERSSVAWGLYLAAMSTVSLITFSTSLLSTASAGVDGRWEPRAFASGLVWALVWLWHQWMRHHPTKGPTQLVDLAPVIGYLFGLILGVGGAVTAIGSVLDAAITGTGSAIAGSPWWQTTLQGVVWMAGGGAIWWWHWFRERTRLRRSGFAAVALVIVAALGAVILTLGGLGTTIFVLLELAVDRRDPVLSIVAPLAPAIASAAVGSLLWVYYRGIATRDAGQIGLATRLVTSGVGLAAAASGIGIIVNSLLAAIGSPLAESSARTLLLAGISSLAVGAPLWWVAWRPTAPVPADTIGSTGRRVYLIAVFGLSAVVALITLLVIGYRIFEFTLDGASGGSLLERVRAPLGLLSATALVAAYHFAVWRRDAARIAATPGRRPTIGRVVLVTGADPDPLVRAVQEASGAAVSVWRRAGAATIAPSADQVATALDGVSGARVLIVTGPGDLIEVIPLAD</sequence>
<evidence type="ECO:0000256" key="1">
    <source>
        <dbReference type="SAM" id="Phobius"/>
    </source>
</evidence>
<feature type="transmembrane region" description="Helical" evidence="1">
    <location>
        <begin position="393"/>
        <end position="417"/>
    </location>
</feature>
<feature type="domain" description="DUF5671" evidence="2">
    <location>
        <begin position="170"/>
        <end position="290"/>
    </location>
</feature>